<evidence type="ECO:0000259" key="1">
    <source>
        <dbReference type="Pfam" id="PF00561"/>
    </source>
</evidence>
<sequence length="282" mass="29873">MSGNAPRLEPGFVDTVLGKIRVQVSPGTGAPVLMWPSLLMTGDLWAGQAAVFGERHRLVLIDPPGHGGSEPLRSAFTFADCARCVVDLLNGLGIDRAHFVGNSWGGMIGATFAARYPDRLDRAVLMNCTASKAGLAQKAKYEAMLRVATLLGGLRPPLTRSALRAFLGPTTLRRRPDVVDAVRTNLRAVDIGSARWAVRSVVPDRPDQHALLRTITAPVLVVAGAEDATFPVAETRAMAESIPGASFSVLDGIAHLAALEDPARVNDLLDAFLFGPPVADGE</sequence>
<dbReference type="AlphaFoldDB" id="D5PAU0"/>
<feature type="domain" description="AB hydrolase-1" evidence="1">
    <location>
        <begin position="31"/>
        <end position="262"/>
    </location>
</feature>
<dbReference type="eggNOG" id="COG0596">
    <property type="taxonomic scope" value="Bacteria"/>
</dbReference>
<protein>
    <submittedName>
        <fullName evidence="2">Hydrolase, alpha/beta domain protein</fullName>
    </submittedName>
</protein>
<evidence type="ECO:0000313" key="2">
    <source>
        <dbReference type="EMBL" id="EFG76799.1"/>
    </source>
</evidence>
<proteinExistence type="predicted"/>
<dbReference type="PANTHER" id="PTHR43433:SF5">
    <property type="entry name" value="AB HYDROLASE-1 DOMAIN-CONTAINING PROTEIN"/>
    <property type="match status" value="1"/>
</dbReference>
<dbReference type="InterPro" id="IPR050471">
    <property type="entry name" value="AB_hydrolase"/>
</dbReference>
<dbReference type="Pfam" id="PF00561">
    <property type="entry name" value="Abhydrolase_1"/>
    <property type="match status" value="1"/>
</dbReference>
<dbReference type="PANTHER" id="PTHR43433">
    <property type="entry name" value="HYDROLASE, ALPHA/BETA FOLD FAMILY PROTEIN"/>
    <property type="match status" value="1"/>
</dbReference>
<dbReference type="HOGENOM" id="CLU_020336_50_3_11"/>
<dbReference type="InterPro" id="IPR000073">
    <property type="entry name" value="AB_hydrolase_1"/>
</dbReference>
<name>D5PAU0_9MYCO</name>
<dbReference type="SUPFAM" id="SSF53474">
    <property type="entry name" value="alpha/beta-Hydrolases"/>
    <property type="match status" value="1"/>
</dbReference>
<evidence type="ECO:0000313" key="3">
    <source>
        <dbReference type="Proteomes" id="UP000003653"/>
    </source>
</evidence>
<keyword evidence="3" id="KW-1185">Reference proteome</keyword>
<dbReference type="Gene3D" id="3.40.50.1820">
    <property type="entry name" value="alpha/beta hydrolase"/>
    <property type="match status" value="1"/>
</dbReference>
<organism evidence="2 3">
    <name type="scientific">Mycobacterium parascrofulaceum ATCC BAA-614</name>
    <dbReference type="NCBI Taxonomy" id="525368"/>
    <lineage>
        <taxon>Bacteria</taxon>
        <taxon>Bacillati</taxon>
        <taxon>Actinomycetota</taxon>
        <taxon>Actinomycetes</taxon>
        <taxon>Mycobacteriales</taxon>
        <taxon>Mycobacteriaceae</taxon>
        <taxon>Mycobacterium</taxon>
        <taxon>Mycobacterium simiae complex</taxon>
    </lineage>
</organism>
<dbReference type="PRINTS" id="PR00111">
    <property type="entry name" value="ABHYDROLASE"/>
</dbReference>
<dbReference type="GO" id="GO:0016787">
    <property type="term" value="F:hydrolase activity"/>
    <property type="evidence" value="ECO:0007669"/>
    <property type="project" value="UniProtKB-KW"/>
</dbReference>
<reference evidence="2 3" key="1">
    <citation type="submission" date="2010-04" db="EMBL/GenBank/DDBJ databases">
        <authorList>
            <person name="Muzny D."/>
            <person name="Qin X."/>
            <person name="Deng J."/>
            <person name="Jiang H."/>
            <person name="Liu Y."/>
            <person name="Qu J."/>
            <person name="Song X.-Z."/>
            <person name="Zhang L."/>
            <person name="Thornton R."/>
            <person name="Coyle M."/>
            <person name="Francisco L."/>
            <person name="Jackson L."/>
            <person name="Javaid M."/>
            <person name="Korchina V."/>
            <person name="Kovar C."/>
            <person name="Mata R."/>
            <person name="Mathew T."/>
            <person name="Ngo R."/>
            <person name="Nguyen L."/>
            <person name="Nguyen N."/>
            <person name="Okwuonu G."/>
            <person name="Ongeri F."/>
            <person name="Pham C."/>
            <person name="Simmons D."/>
            <person name="Wilczek-Boney K."/>
            <person name="Hale W."/>
            <person name="Jakkamsetti A."/>
            <person name="Pham P."/>
            <person name="Ruth R."/>
            <person name="San Lucas F."/>
            <person name="Warren J."/>
            <person name="Zhang J."/>
            <person name="Zhao Z."/>
            <person name="Zhou C."/>
            <person name="Zhu D."/>
            <person name="Lee S."/>
            <person name="Bess C."/>
            <person name="Blankenburg K."/>
            <person name="Forbes L."/>
            <person name="Fu Q."/>
            <person name="Gubbala S."/>
            <person name="Hirani K."/>
            <person name="Jayaseelan J.C."/>
            <person name="Lara F."/>
            <person name="Munidasa M."/>
            <person name="Palculict T."/>
            <person name="Patil S."/>
            <person name="Pu L.-L."/>
            <person name="Saada N."/>
            <person name="Tang L."/>
            <person name="Weissenberger G."/>
            <person name="Zhu Y."/>
            <person name="Hemphill L."/>
            <person name="Shang Y."/>
            <person name="Youmans B."/>
            <person name="Ayvaz T."/>
            <person name="Ross M."/>
            <person name="Santibanez J."/>
            <person name="Aqrawi P."/>
            <person name="Gross S."/>
            <person name="Joshi V."/>
            <person name="Fowler G."/>
            <person name="Nazareth L."/>
            <person name="Reid J."/>
            <person name="Worley K."/>
            <person name="Petrosino J."/>
            <person name="Highlander S."/>
            <person name="Gibbs R."/>
        </authorList>
    </citation>
    <scope>NUCLEOTIDE SEQUENCE [LARGE SCALE GENOMIC DNA]</scope>
    <source>
        <strain evidence="2 3">ATCC BAA-614</strain>
    </source>
</reference>
<dbReference type="InterPro" id="IPR029058">
    <property type="entry name" value="AB_hydrolase_fold"/>
</dbReference>
<dbReference type="EMBL" id="ADNV01000239">
    <property type="protein sequence ID" value="EFG76799.1"/>
    <property type="molecule type" value="Genomic_DNA"/>
</dbReference>
<gene>
    <name evidence="2" type="ORF">HMPREF0591_3284</name>
</gene>
<dbReference type="Proteomes" id="UP000003653">
    <property type="component" value="Unassembled WGS sequence"/>
</dbReference>
<comment type="caution">
    <text evidence="2">The sequence shown here is derived from an EMBL/GenBank/DDBJ whole genome shotgun (WGS) entry which is preliminary data.</text>
</comment>
<keyword evidence="2" id="KW-0378">Hydrolase</keyword>
<accession>D5PAU0</accession>